<comment type="caution">
    <text evidence="3">The sequence shown here is derived from an EMBL/GenBank/DDBJ whole genome shotgun (WGS) entry which is preliminary data.</text>
</comment>
<evidence type="ECO:0000259" key="2">
    <source>
        <dbReference type="Pfam" id="PF07109"/>
    </source>
</evidence>
<dbReference type="PROSITE" id="PS51257">
    <property type="entry name" value="PROKAR_LIPOPROTEIN"/>
    <property type="match status" value="1"/>
</dbReference>
<name>W7TX07_9STRA</name>
<dbReference type="OrthoDB" id="66144at2759"/>
<dbReference type="AlphaFoldDB" id="W7TX07"/>
<dbReference type="NCBIfam" id="TIGR02021">
    <property type="entry name" value="BchM-ChlM"/>
    <property type="match status" value="1"/>
</dbReference>
<dbReference type="InterPro" id="IPR029063">
    <property type="entry name" value="SAM-dependent_MTases_sf"/>
</dbReference>
<dbReference type="EMBL" id="AZIL01000356">
    <property type="protein sequence ID" value="EWM28013.1"/>
    <property type="molecule type" value="Genomic_DNA"/>
</dbReference>
<dbReference type="Pfam" id="PF07109">
    <property type="entry name" value="Mg-por_mtran_C"/>
    <property type="match status" value="1"/>
</dbReference>
<feature type="chain" id="PRO_5004903984" evidence="1">
    <location>
        <begin position="20"/>
        <end position="325"/>
    </location>
</feature>
<feature type="signal peptide" evidence="1">
    <location>
        <begin position="1"/>
        <end position="19"/>
    </location>
</feature>
<reference evidence="3 4" key="1">
    <citation type="journal article" date="2014" name="Mol. Plant">
        <title>Chromosome Scale Genome Assembly and Transcriptome Profiling of Nannochloropsis gaditana in Nitrogen Depletion.</title>
        <authorList>
            <person name="Corteggiani Carpinelli E."/>
            <person name="Telatin A."/>
            <person name="Vitulo N."/>
            <person name="Forcato C."/>
            <person name="D'Angelo M."/>
            <person name="Schiavon R."/>
            <person name="Vezzi A."/>
            <person name="Giacometti G.M."/>
            <person name="Morosinotto T."/>
            <person name="Valle G."/>
        </authorList>
    </citation>
    <scope>NUCLEOTIDE SEQUENCE [LARGE SCALE GENOMIC DNA]</scope>
    <source>
        <strain evidence="3 4">B-31</strain>
    </source>
</reference>
<keyword evidence="3" id="KW-0808">Transferase</keyword>
<dbReference type="PANTHER" id="PTHR43591">
    <property type="entry name" value="METHYLTRANSFERASE"/>
    <property type="match status" value="1"/>
</dbReference>
<dbReference type="CDD" id="cd02440">
    <property type="entry name" value="AdoMet_MTases"/>
    <property type="match status" value="1"/>
</dbReference>
<evidence type="ECO:0000313" key="3">
    <source>
        <dbReference type="EMBL" id="EWM28013.1"/>
    </source>
</evidence>
<feature type="domain" description="Magnesium-protoporphyrin IX methyltransferase C-terminal" evidence="2">
    <location>
        <begin position="179"/>
        <end position="274"/>
    </location>
</feature>
<dbReference type="Gene3D" id="3.40.50.150">
    <property type="entry name" value="Vaccinia Virus protein VP39"/>
    <property type="match status" value="1"/>
</dbReference>
<evidence type="ECO:0000313" key="4">
    <source>
        <dbReference type="Proteomes" id="UP000019335"/>
    </source>
</evidence>
<protein>
    <submittedName>
        <fullName evidence="3">Mg-protoporphyrin ix methyl transferase</fullName>
    </submittedName>
</protein>
<keyword evidence="4" id="KW-1185">Reference proteome</keyword>
<organism evidence="3 4">
    <name type="scientific">Nannochloropsis gaditana</name>
    <dbReference type="NCBI Taxonomy" id="72520"/>
    <lineage>
        <taxon>Eukaryota</taxon>
        <taxon>Sar</taxon>
        <taxon>Stramenopiles</taxon>
        <taxon>Ochrophyta</taxon>
        <taxon>Eustigmatophyceae</taxon>
        <taxon>Eustigmatales</taxon>
        <taxon>Monodopsidaceae</taxon>
        <taxon>Nannochloropsis</taxon>
    </lineage>
</organism>
<dbReference type="SUPFAM" id="SSF53335">
    <property type="entry name" value="S-adenosyl-L-methionine-dependent methyltransferases"/>
    <property type="match status" value="1"/>
</dbReference>
<dbReference type="InterPro" id="IPR010251">
    <property type="entry name" value="Mg_prot_MeTrfase"/>
</dbReference>
<evidence type="ECO:0000256" key="1">
    <source>
        <dbReference type="SAM" id="SignalP"/>
    </source>
</evidence>
<dbReference type="GO" id="GO:0015995">
    <property type="term" value="P:chlorophyll biosynthetic process"/>
    <property type="evidence" value="ECO:0007669"/>
    <property type="project" value="InterPro"/>
</dbReference>
<sequence length="325" mass="35720">MRTTLVAVAAAATLSCAFAFVPFVPARQTQRSTTRIMAATKPKVTSVGTDDKTEVREYFNTEGFQRWNRIYSEDGTVNKVQADIRVGHQQTVDKILGWLQADGVKGESICDAGCGVGSLAIPMAELGAKVAASDISSSMANEGRQRAEAVLGKATARARCSFSTSDLEALKGKYDTVTCVDVMIHYPTDKMQGMVSKLGSLAKKRMIISFAPKTWYYDILKKIGELFPGPSKTTRAYLHTEEDVRKALKAAGFTVRRTEMTATNFYFSRLLEAVYARHRKWKDGDLSRGIVIRGLYVLQGGCGLLACDGVMEEEESRPQNPKRST</sequence>
<dbReference type="Proteomes" id="UP000019335">
    <property type="component" value="Chromosome 5"/>
</dbReference>
<keyword evidence="1" id="KW-0732">Signal</keyword>
<dbReference type="InterPro" id="IPR010940">
    <property type="entry name" value="Mg_prot_MeTrfase_C"/>
</dbReference>
<dbReference type="PROSITE" id="PS51556">
    <property type="entry name" value="SAM_MT_MG_PIX"/>
    <property type="match status" value="1"/>
</dbReference>
<dbReference type="PANTHER" id="PTHR43591:SF81">
    <property type="entry name" value="MAGNESIUM PROTOPORPHYRIN IX METHYLTRANSFERASE, CHLOROPLASTIC-RELATED"/>
    <property type="match status" value="1"/>
</dbReference>
<accession>W7TX07</accession>
<gene>
    <name evidence="3" type="primary">PPMT</name>
    <name evidence="3" type="ORF">Naga_100008g68</name>
</gene>
<proteinExistence type="predicted"/>
<dbReference type="GO" id="GO:0046406">
    <property type="term" value="F:magnesium protoporphyrin IX methyltransferase activity"/>
    <property type="evidence" value="ECO:0007669"/>
    <property type="project" value="InterPro"/>
</dbReference>